<name>A0A8D2EMW4_THEGE</name>
<proteinExistence type="predicted"/>
<evidence type="ECO:0000313" key="1">
    <source>
        <dbReference type="Ensembl" id="ENSTGEP00000009037.1"/>
    </source>
</evidence>
<reference evidence="1" key="3">
    <citation type="submission" date="2025-09" db="UniProtKB">
        <authorList>
            <consortium name="Ensembl"/>
        </authorList>
    </citation>
    <scope>IDENTIFICATION</scope>
</reference>
<dbReference type="Ensembl" id="ENSTGET00000010917.1">
    <property type="protein sequence ID" value="ENSTGEP00000009037.1"/>
    <property type="gene ID" value="ENSTGEG00000007448.1"/>
</dbReference>
<reference evidence="1" key="1">
    <citation type="submission" date="2018-05" db="EMBL/GenBank/DDBJ databases">
        <title>Whole genome of Theropithecus gelada.</title>
        <authorList>
            <person name="Chiou K.L."/>
            <person name="Snyder-Mackler N."/>
        </authorList>
    </citation>
    <scope>NUCLEOTIDE SEQUENCE [LARGE SCALE GENOMIC DNA]</scope>
</reference>
<dbReference type="Proteomes" id="UP000694411">
    <property type="component" value="Chromosome 6"/>
</dbReference>
<dbReference type="AlphaFoldDB" id="A0A8D2EMW4"/>
<keyword evidence="2" id="KW-1185">Reference proteome</keyword>
<protein>
    <submittedName>
        <fullName evidence="1">Uncharacterized protein</fullName>
    </submittedName>
</protein>
<organism evidence="1 2">
    <name type="scientific">Theropithecus gelada</name>
    <name type="common">Gelada baboon</name>
    <dbReference type="NCBI Taxonomy" id="9565"/>
    <lineage>
        <taxon>Eukaryota</taxon>
        <taxon>Metazoa</taxon>
        <taxon>Chordata</taxon>
        <taxon>Craniata</taxon>
        <taxon>Vertebrata</taxon>
        <taxon>Euteleostomi</taxon>
        <taxon>Mammalia</taxon>
        <taxon>Eutheria</taxon>
        <taxon>Euarchontoglires</taxon>
        <taxon>Primates</taxon>
        <taxon>Haplorrhini</taxon>
        <taxon>Catarrhini</taxon>
        <taxon>Cercopithecidae</taxon>
        <taxon>Cercopithecinae</taxon>
        <taxon>Theropithecus</taxon>
    </lineage>
</organism>
<evidence type="ECO:0000313" key="2">
    <source>
        <dbReference type="Proteomes" id="UP000694411"/>
    </source>
</evidence>
<reference evidence="1" key="2">
    <citation type="submission" date="2025-08" db="UniProtKB">
        <authorList>
            <consortium name="Ensembl"/>
        </authorList>
    </citation>
    <scope>IDENTIFICATION</scope>
</reference>
<accession>A0A8D2EMW4</accession>
<sequence length="88" mass="9961">MKVFNPISCFHTWDTESLNFPFFWAPTGSSIYTVSSLVGGRLSAEVSCVFTCPSCPVSLAAINFLLLKYLDFWLPIWLPSLVFISVWF</sequence>